<dbReference type="PANTHER" id="PTHR34937:SF2">
    <property type="entry name" value="OS08G0559800 PROTEIN"/>
    <property type="match status" value="1"/>
</dbReference>
<dbReference type="AlphaFoldDB" id="A0A1S3ZRX5"/>
<reference evidence="3" key="1">
    <citation type="journal article" date="2014" name="Nat. Commun.">
        <title>The tobacco genome sequence and its comparison with those of tomato and potato.</title>
        <authorList>
            <person name="Sierro N."/>
            <person name="Battey J.N."/>
            <person name="Ouadi S."/>
            <person name="Bakaher N."/>
            <person name="Bovet L."/>
            <person name="Willig A."/>
            <person name="Goepfert S."/>
            <person name="Peitsch M.C."/>
            <person name="Ivanov N.V."/>
        </authorList>
    </citation>
    <scope>NUCLEOTIDE SEQUENCE [LARGE SCALE GENOMIC DNA]</scope>
</reference>
<feature type="coiled-coil region" evidence="1">
    <location>
        <begin position="38"/>
        <end position="136"/>
    </location>
</feature>
<evidence type="ECO:0000313" key="3">
    <source>
        <dbReference type="Proteomes" id="UP000790787"/>
    </source>
</evidence>
<gene>
    <name evidence="4" type="primary">LOC107789755</name>
</gene>
<keyword evidence="3" id="KW-1185">Reference proteome</keyword>
<dbReference type="InterPro" id="IPR040300">
    <property type="entry name" value="At3g49055-like"/>
</dbReference>
<dbReference type="RefSeq" id="XP_016467112.1">
    <property type="nucleotide sequence ID" value="XM_016611626.2"/>
</dbReference>
<dbReference type="STRING" id="4097.A0A1S3ZRX5"/>
<keyword evidence="1" id="KW-0175">Coiled coil</keyword>
<dbReference type="GeneID" id="107789755"/>
<name>A0A1S3ZRX5_TOBAC</name>
<protein>
    <submittedName>
        <fullName evidence="4">Uncharacterized protein At3g49055-like</fullName>
    </submittedName>
</protein>
<dbReference type="KEGG" id="nta:107789755"/>
<sequence length="527" mass="60844">MENTDLMEAQHLSRDEISDLNSLNSSQLADLETLRTSNQSLKSELTQKDELLHQIELQKDDVLKQYIDLSEAIKEVSSERDGLCLAIQRLEDDFRVREMDFHKETERNNTELEVSRKKAEELLDEKREQSEVCMRNLEIVQSAKHGLLRLVKNFNSRVNRTESSDQLKCEKTKLLNEEKAVFSVELKKVLELANLVEEKWGEYEEMRKKEKRELENSAASLAEENRDINSLLRIALVEKETAEKSLNRIRGNTEQKRGAIMQIAERGLQKVGFGFGFMMGSATSETSSDNLDSETSAKSDNDECQTEAVTLVSTVETITKKLRLEITQLQRSLEESRSGMEFLQNLSDKQSQKLAENMKYIKELEDREMLLTQKVEALVVENKDAEEEISRWREACEMEVEAGKKSIKEHEVLVNILKQELEKTRAALRISNSKLQLKDELVATAIAAREAAESSLQLADSRATELHKQIEELARQLEEVEKRERINRRRLRRLCWPWRGLKFSTANNTTGVRNVTRMLPEMQALLR</sequence>
<organism evidence="3 4">
    <name type="scientific">Nicotiana tabacum</name>
    <name type="common">Common tobacco</name>
    <dbReference type="NCBI Taxonomy" id="4097"/>
    <lineage>
        <taxon>Eukaryota</taxon>
        <taxon>Viridiplantae</taxon>
        <taxon>Streptophyta</taxon>
        <taxon>Embryophyta</taxon>
        <taxon>Tracheophyta</taxon>
        <taxon>Spermatophyta</taxon>
        <taxon>Magnoliopsida</taxon>
        <taxon>eudicotyledons</taxon>
        <taxon>Gunneridae</taxon>
        <taxon>Pentapetalae</taxon>
        <taxon>asterids</taxon>
        <taxon>lamiids</taxon>
        <taxon>Solanales</taxon>
        <taxon>Solanaceae</taxon>
        <taxon>Nicotianoideae</taxon>
        <taxon>Nicotianeae</taxon>
        <taxon>Nicotiana</taxon>
    </lineage>
</organism>
<dbReference type="OrthoDB" id="1925974at2759"/>
<feature type="compositionally biased region" description="Polar residues" evidence="2">
    <location>
        <begin position="284"/>
        <end position="294"/>
    </location>
</feature>
<feature type="coiled-coil region" evidence="1">
    <location>
        <begin position="361"/>
        <end position="490"/>
    </location>
</feature>
<dbReference type="Proteomes" id="UP000790787">
    <property type="component" value="Chromosome 4"/>
</dbReference>
<dbReference type="RefSeq" id="XP_016467112.1">
    <property type="nucleotide sequence ID" value="XM_016611626.1"/>
</dbReference>
<evidence type="ECO:0000256" key="2">
    <source>
        <dbReference type="SAM" id="MobiDB-lite"/>
    </source>
</evidence>
<accession>A0A1S3ZRX5</accession>
<proteinExistence type="predicted"/>
<reference evidence="4" key="2">
    <citation type="submission" date="2025-08" db="UniProtKB">
        <authorList>
            <consortium name="RefSeq"/>
        </authorList>
    </citation>
    <scope>IDENTIFICATION</scope>
    <source>
        <tissue evidence="4">Leaf</tissue>
    </source>
</reference>
<dbReference type="PaxDb" id="4097-A0A1S3ZRX5"/>
<dbReference type="OMA" id="TRYACWP"/>
<feature type="region of interest" description="Disordered" evidence="2">
    <location>
        <begin position="284"/>
        <end position="303"/>
    </location>
</feature>
<evidence type="ECO:0000256" key="1">
    <source>
        <dbReference type="SAM" id="Coils"/>
    </source>
</evidence>
<evidence type="ECO:0000313" key="4">
    <source>
        <dbReference type="RefSeq" id="XP_016467112.1"/>
    </source>
</evidence>
<dbReference type="PANTHER" id="PTHR34937">
    <property type="entry name" value="OS08G0559800 PROTEIN"/>
    <property type="match status" value="1"/>
</dbReference>